<protein>
    <recommendedName>
        <fullName evidence="1">Fibronectin type-III domain-containing protein</fullName>
    </recommendedName>
</protein>
<dbReference type="InterPro" id="IPR036116">
    <property type="entry name" value="FN3_sf"/>
</dbReference>
<feature type="domain" description="Fibronectin type-III" evidence="1">
    <location>
        <begin position="759"/>
        <end position="858"/>
    </location>
</feature>
<dbReference type="AlphaFoldDB" id="A0A0J8GS97"/>
<organism evidence="2 3">
    <name type="scientific">Catenovulum maritimum</name>
    <dbReference type="NCBI Taxonomy" id="1513271"/>
    <lineage>
        <taxon>Bacteria</taxon>
        <taxon>Pseudomonadati</taxon>
        <taxon>Pseudomonadota</taxon>
        <taxon>Gammaproteobacteria</taxon>
        <taxon>Alteromonadales</taxon>
        <taxon>Alteromonadaceae</taxon>
        <taxon>Catenovulum</taxon>
    </lineage>
</organism>
<accession>A0A0J8GS97</accession>
<dbReference type="OrthoDB" id="39703at2"/>
<dbReference type="SMART" id="SM00060">
    <property type="entry name" value="FN3"/>
    <property type="match status" value="7"/>
</dbReference>
<proteinExistence type="predicted"/>
<reference evidence="2 3" key="1">
    <citation type="submission" date="2015-04" db="EMBL/GenBank/DDBJ databases">
        <title>Draft Genome Sequence of the Novel Agar-Digesting Marine Bacterium Q1.</title>
        <authorList>
            <person name="Li Y."/>
            <person name="Li D."/>
            <person name="Chen G."/>
            <person name="Du Z."/>
        </authorList>
    </citation>
    <scope>NUCLEOTIDE SEQUENCE [LARGE SCALE GENOMIC DNA]</scope>
    <source>
        <strain evidence="2 3">Q1</strain>
    </source>
</reference>
<comment type="caution">
    <text evidence="2">The sequence shown here is derived from an EMBL/GenBank/DDBJ whole genome shotgun (WGS) entry which is preliminary data.</text>
</comment>
<dbReference type="GO" id="GO:0016020">
    <property type="term" value="C:membrane"/>
    <property type="evidence" value="ECO:0007669"/>
    <property type="project" value="UniProtKB-SubCell"/>
</dbReference>
<dbReference type="PANTHER" id="PTHR46957:SF3">
    <property type="entry name" value="CYTOKINE RECEPTOR"/>
    <property type="match status" value="1"/>
</dbReference>
<name>A0A0J8GS97_9ALTE</name>
<dbReference type="InterPro" id="IPR013783">
    <property type="entry name" value="Ig-like_fold"/>
</dbReference>
<dbReference type="PANTHER" id="PTHR46957">
    <property type="entry name" value="CYTOKINE RECEPTOR"/>
    <property type="match status" value="1"/>
</dbReference>
<dbReference type="InterPro" id="IPR050713">
    <property type="entry name" value="RTP_Phos/Ushers"/>
</dbReference>
<dbReference type="SUPFAM" id="SSF49265">
    <property type="entry name" value="Fibronectin type III"/>
    <property type="match status" value="4"/>
</dbReference>
<evidence type="ECO:0000259" key="1">
    <source>
        <dbReference type="PROSITE" id="PS50853"/>
    </source>
</evidence>
<feature type="domain" description="Fibronectin type-III" evidence="1">
    <location>
        <begin position="576"/>
        <end position="669"/>
    </location>
</feature>
<evidence type="ECO:0000313" key="2">
    <source>
        <dbReference type="EMBL" id="KMT65592.1"/>
    </source>
</evidence>
<dbReference type="InterPro" id="IPR003961">
    <property type="entry name" value="FN3_dom"/>
</dbReference>
<dbReference type="STRING" id="1513271.XM47_07795"/>
<dbReference type="Proteomes" id="UP000037600">
    <property type="component" value="Unassembled WGS sequence"/>
</dbReference>
<dbReference type="CDD" id="cd00063">
    <property type="entry name" value="FN3"/>
    <property type="match status" value="4"/>
</dbReference>
<dbReference type="EMBL" id="LAZL01000010">
    <property type="protein sequence ID" value="KMT65592.1"/>
    <property type="molecule type" value="Genomic_DNA"/>
</dbReference>
<sequence length="949" mass="106223">MHKYRIKGLILVALSLISSPLFAIYSTALMNLKPLDIDSIGFDGDIQYALRSSLDKRSEVNIMTRREMESELFNQGIAIGSSFDDAIVSGRSLGVEFVIYGDVMMSEAGIKSNISLVDIKNARLAKKWELTFTGRTEINEKGPLLADTLIKAMAVSVKEAANLAAAKAAMPVIKEKLLQNFTSKSVETGISVEWQASKPETISLYNLYRSNNQHGPFTQIAQVESNSYLDSQVEDKQTYFYKLAVVLKETNKQAEDVSITEVKFKDVRQVNRPFTPTILNVETLVRSAEITFVPNLDNPANNHLIQKYKIYRLKAGLSNWLHVGTIKINTKEPKLSYVYKDKNNIEDGASYSYAVSAVNQLGKESKLSGTEVFISPSTPVLSIAKDLQLREVELAWQIESASGGFYIYRRQKGTTIWQRIGAVKQNTIRGFIDRKDLKDDTQYEYYISLYNKGQETEPSNIVTATTKGLPARAEALSAESDLVKSVKLTWRKMDDADVAGYKLYRMEDDGDGFQEGDQLTLVHTINGGTTTEFTDTGTNGNTLKDGTTYHYAIAAMNKFSARGELSFIATATTKSLPKAVETLTAIGQSGSIALQWSEPLSQDIKYFHLYRKWDKQNWRAIAKLTVEARSYADSDLKPYAQTQYKLVAEDNSGLLSADVLSESITSPAELSLKLEADNLLRKITISWQAQKNITGYKIYRKQVAQASWKNIKTFESSDVSRYTDTQVFDGIQYEYKLTAIDGYLETPSSNIILAKTKPLPNPPVEFKAASGLVKQVNLSWKPSTDPDIAGYHIYRIDGNEADKIETIDHRKISKFTDKGSLFSSLKDGREYGYRISAFNKFEAEGLRSEIITATTKSLPDSVKQLTLNYTQSTIQVSWAANLEADITQYILERSTGKSCLLWRGVTKTAEVQFVDTDVKAGEFYCYRVKAKDKDNLESEKWAEASLSTQ</sequence>
<evidence type="ECO:0000313" key="3">
    <source>
        <dbReference type="Proteomes" id="UP000037600"/>
    </source>
</evidence>
<dbReference type="RefSeq" id="WP_048691385.1">
    <property type="nucleotide sequence ID" value="NZ_KQ130487.1"/>
</dbReference>
<keyword evidence="3" id="KW-1185">Reference proteome</keyword>
<dbReference type="PROSITE" id="PS50853">
    <property type="entry name" value="FN3"/>
    <property type="match status" value="2"/>
</dbReference>
<gene>
    <name evidence="2" type="ORF">XM47_07795</name>
</gene>
<dbReference type="Gene3D" id="2.60.40.10">
    <property type="entry name" value="Immunoglobulins"/>
    <property type="match status" value="8"/>
</dbReference>